<feature type="region of interest" description="Disordered" evidence="1">
    <location>
        <begin position="105"/>
        <end position="132"/>
    </location>
</feature>
<dbReference type="HOGENOM" id="CLU_1262311_0_0_1"/>
<reference evidence="2 3" key="1">
    <citation type="journal article" date="2012" name="Eukaryot. Cell">
        <title>Genome sequence of the Trichosporon asahii environmental strain CBS 8904.</title>
        <authorList>
            <person name="Yang R.Y."/>
            <person name="Li H.T."/>
            <person name="Zhu H."/>
            <person name="Zhou G.P."/>
            <person name="Wang M."/>
            <person name="Wang L."/>
        </authorList>
    </citation>
    <scope>NUCLEOTIDE SEQUENCE [LARGE SCALE GENOMIC DNA]</scope>
    <source>
        <strain evidence="2 3">CBS 8904</strain>
    </source>
</reference>
<dbReference type="InParanoid" id="K1V1L1"/>
<gene>
    <name evidence="2" type="ORF">A1Q2_07832</name>
</gene>
<proteinExistence type="predicted"/>
<evidence type="ECO:0000313" key="2">
    <source>
        <dbReference type="EMBL" id="EKC97829.1"/>
    </source>
</evidence>
<sequence length="219" mass="23802">MPQSGKLVQAERAFRCRDPGGLAIAALQPLSWIRTLGIPVLLSGGARSMGIQACRQMWTEIMGRGDHDGHDGHDGLDEEQAHAQVHRGQQGSVLLRVRGWPEGKNRGILTSVPRDPDPGMPSSKPWADREMPRGSGRQALACLCAREPRLAALQPTDQLSGWIEDGEDPPGCSRTGRETLGHLSRPIAAAFRYVGTPISPQSHSLSTLLYWHTVEILTA</sequence>
<accession>K1V1L1</accession>
<comment type="caution">
    <text evidence="2">The sequence shown here is derived from an EMBL/GenBank/DDBJ whole genome shotgun (WGS) entry which is preliminary data.</text>
</comment>
<name>K1V1L1_TRIAC</name>
<keyword evidence="3" id="KW-1185">Reference proteome</keyword>
<dbReference type="EMBL" id="AMBO01000401">
    <property type="protein sequence ID" value="EKC97829.1"/>
    <property type="molecule type" value="Genomic_DNA"/>
</dbReference>
<dbReference type="Proteomes" id="UP000006757">
    <property type="component" value="Unassembled WGS sequence"/>
</dbReference>
<dbReference type="AlphaFoldDB" id="K1V1L1"/>
<evidence type="ECO:0000313" key="3">
    <source>
        <dbReference type="Proteomes" id="UP000006757"/>
    </source>
</evidence>
<evidence type="ECO:0000256" key="1">
    <source>
        <dbReference type="SAM" id="MobiDB-lite"/>
    </source>
</evidence>
<organism evidence="2 3">
    <name type="scientific">Trichosporon asahii var. asahii (strain CBS 8904)</name>
    <name type="common">Yeast</name>
    <dbReference type="NCBI Taxonomy" id="1220162"/>
    <lineage>
        <taxon>Eukaryota</taxon>
        <taxon>Fungi</taxon>
        <taxon>Dikarya</taxon>
        <taxon>Basidiomycota</taxon>
        <taxon>Agaricomycotina</taxon>
        <taxon>Tremellomycetes</taxon>
        <taxon>Trichosporonales</taxon>
        <taxon>Trichosporonaceae</taxon>
        <taxon>Trichosporon</taxon>
    </lineage>
</organism>
<protein>
    <submittedName>
        <fullName evidence="2">Uncharacterized protein</fullName>
    </submittedName>
</protein>